<name>A0A1I5QD73_9BACT</name>
<dbReference type="EMBL" id="FOXB01000019">
    <property type="protein sequence ID" value="SFP44183.1"/>
    <property type="molecule type" value="Genomic_DNA"/>
</dbReference>
<dbReference type="Pfam" id="PF05940">
    <property type="entry name" value="NnrS"/>
    <property type="match status" value="1"/>
</dbReference>
<feature type="transmembrane region" description="Helical" evidence="1">
    <location>
        <begin position="338"/>
        <end position="356"/>
    </location>
</feature>
<organism evidence="2 3">
    <name type="scientific">Hydrogenimonas thermophila</name>
    <dbReference type="NCBI Taxonomy" id="223786"/>
    <lineage>
        <taxon>Bacteria</taxon>
        <taxon>Pseudomonadati</taxon>
        <taxon>Campylobacterota</taxon>
        <taxon>Epsilonproteobacteria</taxon>
        <taxon>Campylobacterales</taxon>
        <taxon>Hydrogenimonadaceae</taxon>
        <taxon>Hydrogenimonas</taxon>
    </lineage>
</organism>
<protein>
    <submittedName>
        <fullName evidence="2">Uncharacterized protein involved in response to NO</fullName>
    </submittedName>
</protein>
<keyword evidence="1" id="KW-0812">Transmembrane</keyword>
<dbReference type="Proteomes" id="UP000199227">
    <property type="component" value="Unassembled WGS sequence"/>
</dbReference>
<accession>A0A1I5QD73</accession>
<evidence type="ECO:0000256" key="1">
    <source>
        <dbReference type="SAM" id="Phobius"/>
    </source>
</evidence>
<dbReference type="RefSeq" id="WP_092912569.1">
    <property type="nucleotide sequence ID" value="NZ_CP136592.1"/>
</dbReference>
<keyword evidence="3" id="KW-1185">Reference proteome</keyword>
<keyword evidence="1" id="KW-0472">Membrane</keyword>
<feature type="transmembrane region" description="Helical" evidence="1">
    <location>
        <begin position="215"/>
        <end position="232"/>
    </location>
</feature>
<dbReference type="InterPro" id="IPR010266">
    <property type="entry name" value="NnrS"/>
</dbReference>
<dbReference type="STRING" id="223786.SAMN05216234_11944"/>
<dbReference type="AlphaFoldDB" id="A0A1I5QD73"/>
<evidence type="ECO:0000313" key="2">
    <source>
        <dbReference type="EMBL" id="SFP44183.1"/>
    </source>
</evidence>
<feature type="transmembrane region" description="Helical" evidence="1">
    <location>
        <begin position="149"/>
        <end position="172"/>
    </location>
</feature>
<feature type="transmembrane region" description="Helical" evidence="1">
    <location>
        <begin position="268"/>
        <end position="288"/>
    </location>
</feature>
<proteinExistence type="predicted"/>
<gene>
    <name evidence="2" type="ORF">SAMN05216234_11944</name>
</gene>
<feature type="transmembrane region" description="Helical" evidence="1">
    <location>
        <begin position="178"/>
        <end position="203"/>
    </location>
</feature>
<reference evidence="2 3" key="1">
    <citation type="submission" date="2016-10" db="EMBL/GenBank/DDBJ databases">
        <authorList>
            <person name="de Groot N.N."/>
        </authorList>
    </citation>
    <scope>NUCLEOTIDE SEQUENCE [LARGE SCALE GENOMIC DNA]</scope>
    <source>
        <strain evidence="2 3">EP1-55-1</strain>
    </source>
</reference>
<feature type="transmembrane region" description="Helical" evidence="1">
    <location>
        <begin position="300"/>
        <end position="326"/>
    </location>
</feature>
<keyword evidence="1" id="KW-1133">Transmembrane helix</keyword>
<feature type="transmembrane region" description="Helical" evidence="1">
    <location>
        <begin position="56"/>
        <end position="79"/>
    </location>
</feature>
<evidence type="ECO:0000313" key="3">
    <source>
        <dbReference type="Proteomes" id="UP000199227"/>
    </source>
</evidence>
<sequence length="396" mass="45351">MHSFLSIKSNFNYFISQPHQPFFLMGIFWAVVNMLIFFLGYKGIISLQYNITSFHVYSIIFIVFSHFFLGFLLTTFPRFCMTQPIPQAVYTKIFILYEVGSLLFVSGSLISLLLTIFGIFIIILGHILSIIKFRNIYLVGNSPDKTDSFWLLVANTAGVISHILFFLGMILYNINSVIQNLTIGIGVYLYLIFLTFVVAQRMIPFFSHVTVNKTKNFILIVFLLLIVKTFTFSFELKLLDIIITLILAIFLTREFLRWKLPIFTSPAILWVLHLGLFWLPAGLFIDAISTLAEFWLETSFMFAGMHLITIGFITTILIGFGTRVTLGHSGQVPHADKISITLFWLTEVVVLVRFFYSLGMGLGLNLFWLFDIAAVLWIILFTSWGIKFGPTLYKGK</sequence>
<feature type="transmembrane region" description="Helical" evidence="1">
    <location>
        <begin position="99"/>
        <end position="128"/>
    </location>
</feature>
<dbReference type="OrthoDB" id="5487830at2"/>
<feature type="transmembrane region" description="Helical" evidence="1">
    <location>
        <begin position="22"/>
        <end position="44"/>
    </location>
</feature>
<feature type="transmembrane region" description="Helical" evidence="1">
    <location>
        <begin position="362"/>
        <end position="386"/>
    </location>
</feature>